<accession>A0A9P8IA43</accession>
<evidence type="ECO:0000313" key="2">
    <source>
        <dbReference type="EMBL" id="KAH0543734.1"/>
    </source>
</evidence>
<evidence type="ECO:0000256" key="1">
    <source>
        <dbReference type="SAM" id="SignalP"/>
    </source>
</evidence>
<dbReference type="EMBL" id="JAGHQL010000027">
    <property type="protein sequence ID" value="KAH0543734.1"/>
    <property type="molecule type" value="Genomic_DNA"/>
</dbReference>
<comment type="caution">
    <text evidence="2">The sequence shown here is derived from an EMBL/GenBank/DDBJ whole genome shotgun (WGS) entry which is preliminary data.</text>
</comment>
<reference evidence="2" key="1">
    <citation type="submission" date="2021-03" db="EMBL/GenBank/DDBJ databases">
        <title>Comparative genomics and phylogenomic investigation of the class Geoglossomycetes provide insights into ecological specialization and systematics.</title>
        <authorList>
            <person name="Melie T."/>
            <person name="Pirro S."/>
            <person name="Miller A.N."/>
            <person name="Quandt A."/>
        </authorList>
    </citation>
    <scope>NUCLEOTIDE SEQUENCE</scope>
    <source>
        <strain evidence="2">GBOQ0MN5Z8</strain>
    </source>
</reference>
<sequence length="122" mass="12816">MLRINFLAALLLFLSPFMAVLADPITTTTYTSTCTITRTVKQVVATAVVTGYPPRVNITSTSWPTYANSTTTINVAAPTQNVTSIPTLTPTVAPKSAASGHRVSLIATWLFGSVVALAGFAL</sequence>
<proteinExistence type="predicted"/>
<feature type="signal peptide" evidence="1">
    <location>
        <begin position="1"/>
        <end position="22"/>
    </location>
</feature>
<dbReference type="AlphaFoldDB" id="A0A9P8IA43"/>
<protein>
    <submittedName>
        <fullName evidence="2">Uncharacterized protein</fullName>
    </submittedName>
</protein>
<dbReference type="Proteomes" id="UP000698800">
    <property type="component" value="Unassembled WGS sequence"/>
</dbReference>
<evidence type="ECO:0000313" key="3">
    <source>
        <dbReference type="Proteomes" id="UP000698800"/>
    </source>
</evidence>
<organism evidence="2 3">
    <name type="scientific">Glutinoglossum americanum</name>
    <dbReference type="NCBI Taxonomy" id="1670608"/>
    <lineage>
        <taxon>Eukaryota</taxon>
        <taxon>Fungi</taxon>
        <taxon>Dikarya</taxon>
        <taxon>Ascomycota</taxon>
        <taxon>Pezizomycotina</taxon>
        <taxon>Geoglossomycetes</taxon>
        <taxon>Geoglossales</taxon>
        <taxon>Geoglossaceae</taxon>
        <taxon>Glutinoglossum</taxon>
    </lineage>
</organism>
<keyword evidence="3" id="KW-1185">Reference proteome</keyword>
<feature type="chain" id="PRO_5040162222" evidence="1">
    <location>
        <begin position="23"/>
        <end position="122"/>
    </location>
</feature>
<dbReference type="OrthoDB" id="10596712at2759"/>
<name>A0A9P8IA43_9PEZI</name>
<keyword evidence="1" id="KW-0732">Signal</keyword>
<gene>
    <name evidence="2" type="ORF">FGG08_001916</name>
</gene>